<gene>
    <name evidence="2" type="ORF">BLA29_015216</name>
</gene>
<name>A0A1Y3B178_EURMA</name>
<accession>A0A1Y3B178</accession>
<evidence type="ECO:0000313" key="2">
    <source>
        <dbReference type="EMBL" id="OTF73804.1"/>
    </source>
</evidence>
<keyword evidence="3" id="KW-1185">Reference proteome</keyword>
<dbReference type="EMBL" id="MUJZ01050045">
    <property type="protein sequence ID" value="OTF73804.1"/>
    <property type="molecule type" value="Genomic_DNA"/>
</dbReference>
<dbReference type="Proteomes" id="UP000194236">
    <property type="component" value="Unassembled WGS sequence"/>
</dbReference>
<organism evidence="2 3">
    <name type="scientific">Euroglyphus maynei</name>
    <name type="common">Mayne's house dust mite</name>
    <dbReference type="NCBI Taxonomy" id="6958"/>
    <lineage>
        <taxon>Eukaryota</taxon>
        <taxon>Metazoa</taxon>
        <taxon>Ecdysozoa</taxon>
        <taxon>Arthropoda</taxon>
        <taxon>Chelicerata</taxon>
        <taxon>Arachnida</taxon>
        <taxon>Acari</taxon>
        <taxon>Acariformes</taxon>
        <taxon>Sarcoptiformes</taxon>
        <taxon>Astigmata</taxon>
        <taxon>Psoroptidia</taxon>
        <taxon>Analgoidea</taxon>
        <taxon>Pyroglyphidae</taxon>
        <taxon>Pyroglyphinae</taxon>
        <taxon>Euroglyphus</taxon>
    </lineage>
</organism>
<sequence>MYVQQQSPFAAANQSTTMGNIGSSPTNDQSQSRSSSPLTPRVGRPLYSTRTIFS</sequence>
<proteinExistence type="predicted"/>
<reference evidence="2 3" key="1">
    <citation type="submission" date="2017-03" db="EMBL/GenBank/DDBJ databases">
        <title>Genome Survey of Euroglyphus maynei.</title>
        <authorList>
            <person name="Arlian L.G."/>
            <person name="Morgan M.S."/>
            <person name="Rider S.D."/>
        </authorList>
    </citation>
    <scope>NUCLEOTIDE SEQUENCE [LARGE SCALE GENOMIC DNA]</scope>
    <source>
        <strain evidence="2">Arlian Lab</strain>
        <tissue evidence="2">Whole body</tissue>
    </source>
</reference>
<dbReference type="AlphaFoldDB" id="A0A1Y3B178"/>
<evidence type="ECO:0000313" key="3">
    <source>
        <dbReference type="Proteomes" id="UP000194236"/>
    </source>
</evidence>
<comment type="caution">
    <text evidence="2">The sequence shown here is derived from an EMBL/GenBank/DDBJ whole genome shotgun (WGS) entry which is preliminary data.</text>
</comment>
<feature type="compositionally biased region" description="Polar residues" evidence="1">
    <location>
        <begin position="1"/>
        <end position="38"/>
    </location>
</feature>
<protein>
    <submittedName>
        <fullName evidence="2">Uncharacterized protein</fullName>
    </submittedName>
</protein>
<feature type="region of interest" description="Disordered" evidence="1">
    <location>
        <begin position="1"/>
        <end position="54"/>
    </location>
</feature>
<evidence type="ECO:0000256" key="1">
    <source>
        <dbReference type="SAM" id="MobiDB-lite"/>
    </source>
</evidence>